<dbReference type="SUPFAM" id="SSF54593">
    <property type="entry name" value="Glyoxalase/Bleomycin resistance protein/Dihydroxybiphenyl dioxygenase"/>
    <property type="match status" value="1"/>
</dbReference>
<dbReference type="Proteomes" id="UP000559010">
    <property type="component" value="Unassembled WGS sequence"/>
</dbReference>
<accession>A0A848J274</accession>
<organism evidence="2 3">
    <name type="scientific">Marinigracilibium pacificum</name>
    <dbReference type="NCBI Taxonomy" id="2729599"/>
    <lineage>
        <taxon>Bacteria</taxon>
        <taxon>Pseudomonadati</taxon>
        <taxon>Bacteroidota</taxon>
        <taxon>Cytophagia</taxon>
        <taxon>Cytophagales</taxon>
        <taxon>Flammeovirgaceae</taxon>
        <taxon>Marinigracilibium</taxon>
    </lineage>
</organism>
<gene>
    <name evidence="2" type="ORF">HH304_09250</name>
</gene>
<dbReference type="EMBL" id="JABBNU010000005">
    <property type="protein sequence ID" value="NMM48584.1"/>
    <property type="molecule type" value="Genomic_DNA"/>
</dbReference>
<comment type="caution">
    <text evidence="2">The sequence shown here is derived from an EMBL/GenBank/DDBJ whole genome shotgun (WGS) entry which is preliminary data.</text>
</comment>
<protein>
    <submittedName>
        <fullName evidence="2">VOC family protein</fullName>
    </submittedName>
</protein>
<evidence type="ECO:0000313" key="2">
    <source>
        <dbReference type="EMBL" id="NMM48584.1"/>
    </source>
</evidence>
<keyword evidence="3" id="KW-1185">Reference proteome</keyword>
<dbReference type="PANTHER" id="PTHR33990:SF1">
    <property type="entry name" value="PROTEIN YJDN"/>
    <property type="match status" value="1"/>
</dbReference>
<dbReference type="Pfam" id="PF06983">
    <property type="entry name" value="3-dmu-9_3-mt"/>
    <property type="match status" value="1"/>
</dbReference>
<dbReference type="RefSeq" id="WP_169680661.1">
    <property type="nucleotide sequence ID" value="NZ_JABBNU010000005.1"/>
</dbReference>
<proteinExistence type="predicted"/>
<name>A0A848J274_9BACT</name>
<reference evidence="2 3" key="1">
    <citation type="submission" date="2020-04" db="EMBL/GenBank/DDBJ databases">
        <title>Flammeovirgaceae bacterium KN852 isolated from deep sea.</title>
        <authorList>
            <person name="Zhang D.-C."/>
        </authorList>
    </citation>
    <scope>NUCLEOTIDE SEQUENCE [LARGE SCALE GENOMIC DNA]</scope>
    <source>
        <strain evidence="2 3">KN852</strain>
    </source>
</reference>
<evidence type="ECO:0000313" key="3">
    <source>
        <dbReference type="Proteomes" id="UP000559010"/>
    </source>
</evidence>
<evidence type="ECO:0000259" key="1">
    <source>
        <dbReference type="Pfam" id="PF06983"/>
    </source>
</evidence>
<sequence length="142" mass="16070">MKNINIYLTFNGNCEKAFNLYKDVFGGEFTNFSRFKEMPPPEDNSFSIPEDQLERIMHVSLQINDNIILMGSDTGGEWGKGFKEGNNFSISIDSDSKNEADLIFKKLSEGGKITMPQSDTFWGSYFGSLIDQFGVNWMVSYG</sequence>
<dbReference type="PANTHER" id="PTHR33990">
    <property type="entry name" value="PROTEIN YJDN-RELATED"/>
    <property type="match status" value="1"/>
</dbReference>
<dbReference type="CDD" id="cd06588">
    <property type="entry name" value="PhnB_like"/>
    <property type="match status" value="1"/>
</dbReference>
<feature type="domain" description="PhnB-like" evidence="1">
    <location>
        <begin position="3"/>
        <end position="139"/>
    </location>
</feature>
<dbReference type="InterPro" id="IPR028973">
    <property type="entry name" value="PhnB-like"/>
</dbReference>
<dbReference type="InterPro" id="IPR029068">
    <property type="entry name" value="Glyas_Bleomycin-R_OHBP_Dase"/>
</dbReference>
<dbReference type="Gene3D" id="3.10.180.10">
    <property type="entry name" value="2,3-Dihydroxybiphenyl 1,2-Dioxygenase, domain 1"/>
    <property type="match status" value="1"/>
</dbReference>
<dbReference type="AlphaFoldDB" id="A0A848J274"/>